<dbReference type="Gene3D" id="3.50.7.10">
    <property type="entry name" value="GroEL"/>
    <property type="match status" value="1"/>
</dbReference>
<evidence type="ECO:0000256" key="11">
    <source>
        <dbReference type="RuleBase" id="RU004187"/>
    </source>
</evidence>
<dbReference type="Pfam" id="PF00118">
    <property type="entry name" value="Cpn60_TCP1"/>
    <property type="match status" value="1"/>
</dbReference>
<accession>A0ABD0YS63</accession>
<dbReference type="GO" id="GO:0005524">
    <property type="term" value="F:ATP binding"/>
    <property type="evidence" value="ECO:0007669"/>
    <property type="project" value="UniProtKB-KW"/>
</dbReference>
<evidence type="ECO:0000256" key="3">
    <source>
        <dbReference type="ARBA" id="ARBA00016981"/>
    </source>
</evidence>
<evidence type="ECO:0000256" key="1">
    <source>
        <dbReference type="ARBA" id="ARBA00004496"/>
    </source>
</evidence>
<dbReference type="CDD" id="cd03341">
    <property type="entry name" value="TCP1_theta"/>
    <property type="match status" value="1"/>
</dbReference>
<comment type="function">
    <text evidence="9">Molecular chaperone; assists the folding of proteins upon ATP hydrolysis. Known to play a role, in vitro, in the folding of actin and tubulin. Required for correct subcellular localization of pgl-1.</text>
</comment>
<proteinExistence type="inferred from homology"/>
<evidence type="ECO:0000313" key="12">
    <source>
        <dbReference type="EMBL" id="KAL1138776.1"/>
    </source>
</evidence>
<sequence length="504" mass="55201">MRTAYGPNGLNKIVINHIDKLFVTNDAVTILKELEVEHPAAKLMVLTSKMQEEEVGDGTNFVIIFCGALLDGAEILLRMGLAPIEIYYGYSKALAKCLEILPTLVCHKITDLKDEDSVARAIRGTIMSKQYGSEDFLSKLIAKACVSVLPENSTFNVENIQICKILGSGLQNSEVVQGLVFKRHVEGVINSLKNAKVVVYTCPVDTGSTETKGTVLIKTAEELTKFSEGEESMLEKQLKAIKDAGADVIVSGAKFGDMALHFINRLGMMAVKLSSKFDVRRLCKTLNATALPSLQTPMKEELGFVDDVYVDEIGDTSIVVFKMAAHESRVATIVLRGSTQNYMDDIERAVDDGVNIFKGLTRGEGCMLPGAGAVEVELALRIRKYAETLTGLDQYPMFKYAEALEALPRALAENSGLKPDMALYRLREAHNKGETNKGLNIQSEDDNVLLDAHTEGIWDLYQCKHFGLHFATDTATVLLRVDQIVMAKRAGGPSVKAPNTNDDD</sequence>
<dbReference type="NCBIfam" id="TIGR02346">
    <property type="entry name" value="chap_CCT_theta"/>
    <property type="match status" value="1"/>
</dbReference>
<dbReference type="InterPro" id="IPR027413">
    <property type="entry name" value="GROEL-like_equatorial_sf"/>
</dbReference>
<keyword evidence="7 11" id="KW-0143">Chaperone</keyword>
<gene>
    <name evidence="12" type="ORF">AAG570_008838</name>
</gene>
<dbReference type="Gene3D" id="1.10.560.10">
    <property type="entry name" value="GroEL-like equatorial domain"/>
    <property type="match status" value="1"/>
</dbReference>
<dbReference type="AlphaFoldDB" id="A0ABD0YS63"/>
<keyword evidence="6 11" id="KW-0067">ATP-binding</keyword>
<evidence type="ECO:0000256" key="9">
    <source>
        <dbReference type="ARBA" id="ARBA00058723"/>
    </source>
</evidence>
<organism evidence="12 13">
    <name type="scientific">Ranatra chinensis</name>
    <dbReference type="NCBI Taxonomy" id="642074"/>
    <lineage>
        <taxon>Eukaryota</taxon>
        <taxon>Metazoa</taxon>
        <taxon>Ecdysozoa</taxon>
        <taxon>Arthropoda</taxon>
        <taxon>Hexapoda</taxon>
        <taxon>Insecta</taxon>
        <taxon>Pterygota</taxon>
        <taxon>Neoptera</taxon>
        <taxon>Paraneoptera</taxon>
        <taxon>Hemiptera</taxon>
        <taxon>Heteroptera</taxon>
        <taxon>Panheteroptera</taxon>
        <taxon>Nepomorpha</taxon>
        <taxon>Nepidae</taxon>
        <taxon>Ranatrinae</taxon>
        <taxon>Ranatra</taxon>
    </lineage>
</organism>
<evidence type="ECO:0000256" key="2">
    <source>
        <dbReference type="ARBA" id="ARBA00008020"/>
    </source>
</evidence>
<dbReference type="InterPro" id="IPR027409">
    <property type="entry name" value="GroEL-like_apical_dom_sf"/>
</dbReference>
<dbReference type="Gene3D" id="3.30.260.10">
    <property type="entry name" value="TCP-1-like chaperonin intermediate domain"/>
    <property type="match status" value="1"/>
</dbReference>
<evidence type="ECO:0000256" key="8">
    <source>
        <dbReference type="ARBA" id="ARBA00029602"/>
    </source>
</evidence>
<dbReference type="Proteomes" id="UP001558652">
    <property type="component" value="Unassembled WGS sequence"/>
</dbReference>
<dbReference type="EMBL" id="JBFDAA010000003">
    <property type="protein sequence ID" value="KAL1138776.1"/>
    <property type="molecule type" value="Genomic_DNA"/>
</dbReference>
<reference evidence="12 13" key="1">
    <citation type="submission" date="2024-07" db="EMBL/GenBank/DDBJ databases">
        <title>Chromosome-level genome assembly of the water stick insect Ranatra chinensis (Heteroptera: Nepidae).</title>
        <authorList>
            <person name="Liu X."/>
        </authorList>
    </citation>
    <scope>NUCLEOTIDE SEQUENCE [LARGE SCALE GENOMIC DNA]</scope>
    <source>
        <strain evidence="12">Cailab_2021Rc</strain>
        <tissue evidence="12">Muscle</tissue>
    </source>
</reference>
<name>A0ABD0YS63_9HEMI</name>
<evidence type="ECO:0000256" key="7">
    <source>
        <dbReference type="ARBA" id="ARBA00023186"/>
    </source>
</evidence>
<evidence type="ECO:0000256" key="4">
    <source>
        <dbReference type="ARBA" id="ARBA00022490"/>
    </source>
</evidence>
<dbReference type="SUPFAM" id="SSF48592">
    <property type="entry name" value="GroEL equatorial domain-like"/>
    <property type="match status" value="1"/>
</dbReference>
<dbReference type="PANTHER" id="PTHR11353">
    <property type="entry name" value="CHAPERONIN"/>
    <property type="match status" value="1"/>
</dbReference>
<dbReference type="InterPro" id="IPR002194">
    <property type="entry name" value="Chaperonin_TCP-1_CS"/>
</dbReference>
<dbReference type="InterPro" id="IPR002423">
    <property type="entry name" value="Cpn60/GroEL/TCP-1"/>
</dbReference>
<dbReference type="PROSITE" id="PS00750">
    <property type="entry name" value="TCP1_1"/>
    <property type="match status" value="1"/>
</dbReference>
<dbReference type="PRINTS" id="PR00304">
    <property type="entry name" value="TCOMPLEXTCP1"/>
</dbReference>
<dbReference type="PROSITE" id="PS00995">
    <property type="entry name" value="TCP1_3"/>
    <property type="match status" value="1"/>
</dbReference>
<dbReference type="InterPro" id="IPR012721">
    <property type="entry name" value="Chap_CCT_theta"/>
</dbReference>
<comment type="caution">
    <text evidence="12">The sequence shown here is derived from an EMBL/GenBank/DDBJ whole genome shotgun (WGS) entry which is preliminary data.</text>
</comment>
<evidence type="ECO:0000313" key="13">
    <source>
        <dbReference type="Proteomes" id="UP001558652"/>
    </source>
</evidence>
<dbReference type="SUPFAM" id="SSF52029">
    <property type="entry name" value="GroEL apical domain-like"/>
    <property type="match status" value="1"/>
</dbReference>
<evidence type="ECO:0000256" key="10">
    <source>
        <dbReference type="ARBA" id="ARBA00064252"/>
    </source>
</evidence>
<keyword evidence="13" id="KW-1185">Reference proteome</keyword>
<comment type="subunit">
    <text evidence="10">Heterooligomeric complex.</text>
</comment>
<evidence type="ECO:0000256" key="6">
    <source>
        <dbReference type="ARBA" id="ARBA00022840"/>
    </source>
</evidence>
<dbReference type="PROSITE" id="PS00751">
    <property type="entry name" value="TCP1_2"/>
    <property type="match status" value="1"/>
</dbReference>
<protein>
    <recommendedName>
        <fullName evidence="3">T-complex protein 1 subunit theta</fullName>
    </recommendedName>
    <alternativeName>
        <fullName evidence="8">CCT-theta</fullName>
    </alternativeName>
</protein>
<dbReference type="InterPro" id="IPR017998">
    <property type="entry name" value="Chaperone_TCP-1"/>
</dbReference>
<dbReference type="FunFam" id="3.50.7.10:FF:000008">
    <property type="entry name" value="T-complex protein 1 subunit theta"/>
    <property type="match status" value="1"/>
</dbReference>
<dbReference type="SUPFAM" id="SSF54849">
    <property type="entry name" value="GroEL-intermediate domain like"/>
    <property type="match status" value="1"/>
</dbReference>
<dbReference type="GO" id="GO:0005737">
    <property type="term" value="C:cytoplasm"/>
    <property type="evidence" value="ECO:0007669"/>
    <property type="project" value="UniProtKB-SubCell"/>
</dbReference>
<keyword evidence="5 11" id="KW-0547">Nucleotide-binding</keyword>
<evidence type="ECO:0000256" key="5">
    <source>
        <dbReference type="ARBA" id="ARBA00022741"/>
    </source>
</evidence>
<comment type="subcellular location">
    <subcellularLocation>
        <location evidence="1">Cytoplasm</location>
    </subcellularLocation>
</comment>
<comment type="similarity">
    <text evidence="2 11">Belongs to the TCP-1 chaperonin family.</text>
</comment>
<keyword evidence="4" id="KW-0963">Cytoplasm</keyword>
<dbReference type="InterPro" id="IPR027410">
    <property type="entry name" value="TCP-1-like_intermed_sf"/>
</dbReference>